<name>A0A7W6BZG1_9SPHN</name>
<evidence type="ECO:0000259" key="2">
    <source>
        <dbReference type="PROSITE" id="PS50911"/>
    </source>
</evidence>
<dbReference type="AlphaFoldDB" id="A0A7W6BZG1"/>
<sequence>MRGRNLTFLVTALVFGTAQAEARSPASLLDAVGGGPIVPMSGVLQCVPFARDTSGIKLYGDAHTWWKQAEGKYARGMAPRPGSVMAIRPHGNSILGHVATVRRVVDARTILVDHANWSAPGKIERNVTVVDVSPENDWSQVRVWYAPIQALGGGHWPVAGFIYKEKPGDKPARMLARQAPVMARAAPAKPGLTRYVPTKTVQVRFGSEPIFSSAGFAPYAPSRAVAKRAAPVRLANATGRKDPIGLIIASAR</sequence>
<keyword evidence="4" id="KW-1185">Reference proteome</keyword>
<feature type="signal peptide" evidence="1">
    <location>
        <begin position="1"/>
        <end position="20"/>
    </location>
</feature>
<dbReference type="RefSeq" id="WP_183617319.1">
    <property type="nucleotide sequence ID" value="NZ_JACIDY010000005.1"/>
</dbReference>
<keyword evidence="1" id="KW-0732">Signal</keyword>
<comment type="caution">
    <text evidence="3">The sequence shown here is derived from an EMBL/GenBank/DDBJ whole genome shotgun (WGS) entry which is preliminary data.</text>
</comment>
<feature type="domain" description="Peptidase C51" evidence="2">
    <location>
        <begin position="21"/>
        <end position="142"/>
    </location>
</feature>
<feature type="chain" id="PRO_5030629463" description="Peptidase C51 domain-containing protein" evidence="1">
    <location>
        <begin position="21"/>
        <end position="252"/>
    </location>
</feature>
<gene>
    <name evidence="3" type="ORF">GGR39_002390</name>
</gene>
<reference evidence="3 4" key="1">
    <citation type="submission" date="2020-08" db="EMBL/GenBank/DDBJ databases">
        <title>Genomic Encyclopedia of Type Strains, Phase IV (KMG-IV): sequencing the most valuable type-strain genomes for metagenomic binning, comparative biology and taxonomic classification.</title>
        <authorList>
            <person name="Goeker M."/>
        </authorList>
    </citation>
    <scope>NUCLEOTIDE SEQUENCE [LARGE SCALE GENOMIC DNA]</scope>
    <source>
        <strain evidence="3 4">DSM 27568</strain>
    </source>
</reference>
<evidence type="ECO:0000313" key="3">
    <source>
        <dbReference type="EMBL" id="MBB3940733.1"/>
    </source>
</evidence>
<dbReference type="Pfam" id="PF05257">
    <property type="entry name" value="CHAP"/>
    <property type="match status" value="1"/>
</dbReference>
<organism evidence="3 4">
    <name type="scientific">Novosphingobium fluoreni</name>
    <dbReference type="NCBI Taxonomy" id="1391222"/>
    <lineage>
        <taxon>Bacteria</taxon>
        <taxon>Pseudomonadati</taxon>
        <taxon>Pseudomonadota</taxon>
        <taxon>Alphaproteobacteria</taxon>
        <taxon>Sphingomonadales</taxon>
        <taxon>Sphingomonadaceae</taxon>
        <taxon>Novosphingobium</taxon>
    </lineage>
</organism>
<evidence type="ECO:0000256" key="1">
    <source>
        <dbReference type="SAM" id="SignalP"/>
    </source>
</evidence>
<proteinExistence type="predicted"/>
<dbReference type="EMBL" id="JACIDY010000005">
    <property type="protein sequence ID" value="MBB3940733.1"/>
    <property type="molecule type" value="Genomic_DNA"/>
</dbReference>
<dbReference type="InterPro" id="IPR038765">
    <property type="entry name" value="Papain-like_cys_pep_sf"/>
</dbReference>
<dbReference type="PROSITE" id="PS50911">
    <property type="entry name" value="CHAP"/>
    <property type="match status" value="1"/>
</dbReference>
<dbReference type="InterPro" id="IPR007921">
    <property type="entry name" value="CHAP_dom"/>
</dbReference>
<protein>
    <recommendedName>
        <fullName evidence="2">Peptidase C51 domain-containing protein</fullName>
    </recommendedName>
</protein>
<dbReference type="Gene3D" id="3.90.1720.10">
    <property type="entry name" value="endopeptidase domain like (from Nostoc punctiforme)"/>
    <property type="match status" value="1"/>
</dbReference>
<evidence type="ECO:0000313" key="4">
    <source>
        <dbReference type="Proteomes" id="UP000561459"/>
    </source>
</evidence>
<accession>A0A7W6BZG1</accession>
<dbReference type="SUPFAM" id="SSF54001">
    <property type="entry name" value="Cysteine proteinases"/>
    <property type="match status" value="1"/>
</dbReference>
<dbReference type="Proteomes" id="UP000561459">
    <property type="component" value="Unassembled WGS sequence"/>
</dbReference>